<proteinExistence type="predicted"/>
<organism evidence="1 2">
    <name type="scientific">Nibea albiflora</name>
    <name type="common">Yellow drum</name>
    <name type="synonym">Corvina albiflora</name>
    <dbReference type="NCBI Taxonomy" id="240163"/>
    <lineage>
        <taxon>Eukaryota</taxon>
        <taxon>Metazoa</taxon>
        <taxon>Chordata</taxon>
        <taxon>Craniata</taxon>
        <taxon>Vertebrata</taxon>
        <taxon>Euteleostomi</taxon>
        <taxon>Actinopterygii</taxon>
        <taxon>Neopterygii</taxon>
        <taxon>Teleostei</taxon>
        <taxon>Neoteleostei</taxon>
        <taxon>Acanthomorphata</taxon>
        <taxon>Eupercaria</taxon>
        <taxon>Sciaenidae</taxon>
        <taxon>Nibea</taxon>
    </lineage>
</organism>
<comment type="caution">
    <text evidence="1">The sequence shown here is derived from an EMBL/GenBank/DDBJ whole genome shotgun (WGS) entry which is preliminary data.</text>
</comment>
<accession>A0ACB7ETA7</accession>
<name>A0ACB7ETA7_NIBAL</name>
<gene>
    <name evidence="1" type="ORF">GBF38_001280</name>
</gene>
<keyword evidence="2" id="KW-1185">Reference proteome</keyword>
<evidence type="ECO:0000313" key="2">
    <source>
        <dbReference type="Proteomes" id="UP000805704"/>
    </source>
</evidence>
<evidence type="ECO:0000313" key="1">
    <source>
        <dbReference type="EMBL" id="KAG8005459.1"/>
    </source>
</evidence>
<dbReference type="Proteomes" id="UP000805704">
    <property type="component" value="Chromosome 22"/>
</dbReference>
<protein>
    <submittedName>
        <fullName evidence="1">Uncharacterized protein</fullName>
    </submittedName>
</protein>
<dbReference type="EMBL" id="CM024810">
    <property type="protein sequence ID" value="KAG8005459.1"/>
    <property type="molecule type" value="Genomic_DNA"/>
</dbReference>
<reference evidence="1" key="1">
    <citation type="submission" date="2020-04" db="EMBL/GenBank/DDBJ databases">
        <title>A chromosome-scale assembly and high-density genetic map of the yellow drum (Nibea albiflora) genome.</title>
        <authorList>
            <person name="Xu D."/>
            <person name="Zhang W."/>
            <person name="Chen R."/>
            <person name="Tan P."/>
            <person name="Wang L."/>
            <person name="Song H."/>
            <person name="Tian L."/>
            <person name="Zhu Q."/>
            <person name="Wang B."/>
        </authorList>
    </citation>
    <scope>NUCLEOTIDE SEQUENCE</scope>
    <source>
        <strain evidence="1">ZJHYS-2018</strain>
    </source>
</reference>
<sequence>MTSVECLRQFVSERLAAAAEDIFGVFQRAVVEYEAEIRRQQRLLDVVWKPEIKLQRIGACSRHHSACM</sequence>